<accession>A0ABQ3XSX4</accession>
<name>A0ABQ3XSX4_9ACTN</name>
<comment type="caution">
    <text evidence="2">The sequence shown here is derived from an EMBL/GenBank/DDBJ whole genome shotgun (WGS) entry which is preliminary data.</text>
</comment>
<sequence>MKLTTVRPTRQTAAVLLAAVAAISTPGSANADATTTPGSVQGVVDGYLRAHPGGKQTSDRDISYADGTFIVTVARPDAITLAAADCPSGWYCFYDGINYTYPRGRLSSCGWQDLATWGWRNRIESAHYNMSSGTVAFLHENGATDTRLFTVGTSSRTLANAGTNSNRADYVSRTGC</sequence>
<protein>
    <recommendedName>
        <fullName evidence="4">Peptidase inhibitor family I36</fullName>
    </recommendedName>
</protein>
<feature type="chain" id="PRO_5045869623" description="Peptidase inhibitor family I36" evidence="1">
    <location>
        <begin position="32"/>
        <end position="176"/>
    </location>
</feature>
<keyword evidence="3" id="KW-1185">Reference proteome</keyword>
<keyword evidence="1" id="KW-0732">Signal</keyword>
<reference evidence="2 3" key="1">
    <citation type="submission" date="2021-01" db="EMBL/GenBank/DDBJ databases">
        <title>Whole genome shotgun sequence of Actinoplanes couchii NBRC 106145.</title>
        <authorList>
            <person name="Komaki H."/>
            <person name="Tamura T."/>
        </authorList>
    </citation>
    <scope>NUCLEOTIDE SEQUENCE [LARGE SCALE GENOMIC DNA]</scope>
    <source>
        <strain evidence="2 3">NBRC 106145</strain>
    </source>
</reference>
<dbReference type="Proteomes" id="UP000612282">
    <property type="component" value="Unassembled WGS sequence"/>
</dbReference>
<dbReference type="RefSeq" id="WP_203809746.1">
    <property type="nucleotide sequence ID" value="NZ_BAAAQE010000002.1"/>
</dbReference>
<organism evidence="2 3">
    <name type="scientific">Actinoplanes couchii</name>
    <dbReference type="NCBI Taxonomy" id="403638"/>
    <lineage>
        <taxon>Bacteria</taxon>
        <taxon>Bacillati</taxon>
        <taxon>Actinomycetota</taxon>
        <taxon>Actinomycetes</taxon>
        <taxon>Micromonosporales</taxon>
        <taxon>Micromonosporaceae</taxon>
        <taxon>Actinoplanes</taxon>
    </lineage>
</organism>
<gene>
    <name evidence="2" type="ORF">Aco03nite_100080</name>
</gene>
<evidence type="ECO:0000313" key="3">
    <source>
        <dbReference type="Proteomes" id="UP000612282"/>
    </source>
</evidence>
<dbReference type="Pfam" id="PF03995">
    <property type="entry name" value="Inhibitor_I36"/>
    <property type="match status" value="1"/>
</dbReference>
<feature type="signal peptide" evidence="1">
    <location>
        <begin position="1"/>
        <end position="31"/>
    </location>
</feature>
<dbReference type="EMBL" id="BOMG01000131">
    <property type="protein sequence ID" value="GID61604.1"/>
    <property type="molecule type" value="Genomic_DNA"/>
</dbReference>
<evidence type="ECO:0000313" key="2">
    <source>
        <dbReference type="EMBL" id="GID61604.1"/>
    </source>
</evidence>
<evidence type="ECO:0000256" key="1">
    <source>
        <dbReference type="SAM" id="SignalP"/>
    </source>
</evidence>
<evidence type="ECO:0008006" key="4">
    <source>
        <dbReference type="Google" id="ProtNLM"/>
    </source>
</evidence>
<proteinExistence type="predicted"/>